<dbReference type="AlphaFoldDB" id="D2V2E1"/>
<accession>D2V2E1</accession>
<feature type="compositionally biased region" description="Low complexity" evidence="1">
    <location>
        <begin position="15"/>
        <end position="29"/>
    </location>
</feature>
<dbReference type="OMA" id="EECPTNV"/>
<feature type="region of interest" description="Disordered" evidence="1">
    <location>
        <begin position="1"/>
        <end position="42"/>
    </location>
</feature>
<dbReference type="KEGG" id="ngr:NAEGRDRAFT_62970"/>
<reference evidence="2 3" key="1">
    <citation type="journal article" date="2010" name="Cell">
        <title>The genome of Naegleria gruberi illuminates early eukaryotic versatility.</title>
        <authorList>
            <person name="Fritz-Laylin L.K."/>
            <person name="Prochnik S.E."/>
            <person name="Ginger M.L."/>
            <person name="Dacks J.B."/>
            <person name="Carpenter M.L."/>
            <person name="Field M.C."/>
            <person name="Kuo A."/>
            <person name="Paredez A."/>
            <person name="Chapman J."/>
            <person name="Pham J."/>
            <person name="Shu S."/>
            <person name="Neupane R."/>
            <person name="Cipriano M."/>
            <person name="Mancuso J."/>
            <person name="Tu H."/>
            <person name="Salamov A."/>
            <person name="Lindquist E."/>
            <person name="Shapiro H."/>
            <person name="Lucas S."/>
            <person name="Grigoriev I.V."/>
            <person name="Cande W.Z."/>
            <person name="Fulton C."/>
            <person name="Rokhsar D.S."/>
            <person name="Dawson S.C."/>
        </authorList>
    </citation>
    <scope>NUCLEOTIDE SEQUENCE [LARGE SCALE GENOMIC DNA]</scope>
    <source>
        <strain evidence="2 3">NEG-M</strain>
    </source>
</reference>
<name>D2V2E1_NAEGR</name>
<dbReference type="EMBL" id="GG738849">
    <property type="protein sequence ID" value="EFC49041.1"/>
    <property type="molecule type" value="Genomic_DNA"/>
</dbReference>
<proteinExistence type="predicted"/>
<sequence length="161" mass="18522">MLQQQTNNSKDTKDPSTTSSQTATESTSTGVNNSDKAADSLSHDDKIKLECETFLQSQLEKYDKQDWSDFSTAGRSRISHQMAEQIVFKQGIENFRKDNPLSTLEPKFKTKPNWFGYGVEVEMRLIEECPTNVGKPYIMTHCYECYFNGDGKLKYFKKYLL</sequence>
<dbReference type="VEuPathDB" id="AmoebaDB:NAEGRDRAFT_62970"/>
<keyword evidence="3" id="KW-1185">Reference proteome</keyword>
<evidence type="ECO:0000313" key="2">
    <source>
        <dbReference type="EMBL" id="EFC49041.1"/>
    </source>
</evidence>
<dbReference type="OrthoDB" id="10258883at2759"/>
<dbReference type="InParanoid" id="D2V2E1"/>
<evidence type="ECO:0000256" key="1">
    <source>
        <dbReference type="SAM" id="MobiDB-lite"/>
    </source>
</evidence>
<dbReference type="RefSeq" id="XP_002681785.1">
    <property type="nucleotide sequence ID" value="XM_002681739.1"/>
</dbReference>
<evidence type="ECO:0000313" key="3">
    <source>
        <dbReference type="Proteomes" id="UP000006671"/>
    </source>
</evidence>
<dbReference type="Proteomes" id="UP000006671">
    <property type="component" value="Unassembled WGS sequence"/>
</dbReference>
<dbReference type="GeneID" id="8849906"/>
<protein>
    <submittedName>
        <fullName evidence="2">Predicted protein</fullName>
    </submittedName>
</protein>
<organism evidence="3">
    <name type="scientific">Naegleria gruberi</name>
    <name type="common">Amoeba</name>
    <dbReference type="NCBI Taxonomy" id="5762"/>
    <lineage>
        <taxon>Eukaryota</taxon>
        <taxon>Discoba</taxon>
        <taxon>Heterolobosea</taxon>
        <taxon>Tetramitia</taxon>
        <taxon>Eutetramitia</taxon>
        <taxon>Vahlkampfiidae</taxon>
        <taxon>Naegleria</taxon>
    </lineage>
</organism>
<gene>
    <name evidence="2" type="ORF">NAEGRDRAFT_62970</name>
</gene>